<keyword evidence="2" id="KW-1185">Reference proteome</keyword>
<protein>
    <submittedName>
        <fullName evidence="1">Uncharacterized protein</fullName>
    </submittedName>
</protein>
<comment type="caution">
    <text evidence="1">The sequence shown here is derived from an EMBL/GenBank/DDBJ whole genome shotgun (WGS) entry which is preliminary data.</text>
</comment>
<proteinExistence type="predicted"/>
<reference evidence="1 2" key="1">
    <citation type="submission" date="2017-11" db="EMBL/GenBank/DDBJ databases">
        <title>De-novo sequencing of pomegranate (Punica granatum L.) genome.</title>
        <authorList>
            <person name="Akparov Z."/>
            <person name="Amiraslanov A."/>
            <person name="Hajiyeva S."/>
            <person name="Abbasov M."/>
            <person name="Kaur K."/>
            <person name="Hamwieh A."/>
            <person name="Solovyev V."/>
            <person name="Salamov A."/>
            <person name="Braich B."/>
            <person name="Kosarev P."/>
            <person name="Mahmoud A."/>
            <person name="Hajiyev E."/>
            <person name="Babayeva S."/>
            <person name="Izzatullayeva V."/>
            <person name="Mammadov A."/>
            <person name="Mammadov A."/>
            <person name="Sharifova S."/>
            <person name="Ojaghi J."/>
            <person name="Eynullazada K."/>
            <person name="Bayramov B."/>
            <person name="Abdulazimova A."/>
            <person name="Shahmuradov I."/>
        </authorList>
    </citation>
    <scope>NUCLEOTIDE SEQUENCE [LARGE SCALE GENOMIC DNA]</scope>
    <source>
        <strain evidence="2">cv. AG2017</strain>
        <tissue evidence="1">Leaf</tissue>
    </source>
</reference>
<accession>A0A2I0ID06</accession>
<gene>
    <name evidence="1" type="ORF">CRG98_037744</name>
</gene>
<dbReference type="EMBL" id="PGOL01003267">
    <property type="protein sequence ID" value="PKI41874.1"/>
    <property type="molecule type" value="Genomic_DNA"/>
</dbReference>
<dbReference type="Proteomes" id="UP000233551">
    <property type="component" value="Unassembled WGS sequence"/>
</dbReference>
<dbReference type="AlphaFoldDB" id="A0A2I0ID06"/>
<organism evidence="1 2">
    <name type="scientific">Punica granatum</name>
    <name type="common">Pomegranate</name>
    <dbReference type="NCBI Taxonomy" id="22663"/>
    <lineage>
        <taxon>Eukaryota</taxon>
        <taxon>Viridiplantae</taxon>
        <taxon>Streptophyta</taxon>
        <taxon>Embryophyta</taxon>
        <taxon>Tracheophyta</taxon>
        <taxon>Spermatophyta</taxon>
        <taxon>Magnoliopsida</taxon>
        <taxon>eudicotyledons</taxon>
        <taxon>Gunneridae</taxon>
        <taxon>Pentapetalae</taxon>
        <taxon>rosids</taxon>
        <taxon>malvids</taxon>
        <taxon>Myrtales</taxon>
        <taxon>Lythraceae</taxon>
        <taxon>Punica</taxon>
    </lineage>
</organism>
<evidence type="ECO:0000313" key="1">
    <source>
        <dbReference type="EMBL" id="PKI41874.1"/>
    </source>
</evidence>
<sequence length="198" mass="22127">MAKDKNTLYYSFNFQNLPLTTTLIHRNRHCNHRCCRSVATLGRPTNLSRPVSSRQCWILLPSFRHHCRLNSTSDDSFHHFPTGLKVEICSATNPQIRPPEPPRLTRPLSRFATIVTSGSGKSKSVRILAQSGLPRVNSKVGGTNEVESELLADNGGSEGDNLSIADSAMTEMSFPAADCWRAWRTALDYRRASWSRAL</sequence>
<name>A0A2I0ID06_PUNGR</name>
<evidence type="ECO:0000313" key="2">
    <source>
        <dbReference type="Proteomes" id="UP000233551"/>
    </source>
</evidence>